<organism evidence="2 3">
    <name type="scientific">Mycolicibacterium flavescens</name>
    <name type="common">Mycobacterium flavescens</name>
    <dbReference type="NCBI Taxonomy" id="1776"/>
    <lineage>
        <taxon>Bacteria</taxon>
        <taxon>Bacillati</taxon>
        <taxon>Actinomycetota</taxon>
        <taxon>Actinomycetes</taxon>
        <taxon>Mycobacteriales</taxon>
        <taxon>Mycobacteriaceae</taxon>
        <taxon>Mycolicibacterium</taxon>
    </lineage>
</organism>
<dbReference type="EMBL" id="MIHA01000022">
    <property type="protein sequence ID" value="ODQ87421.1"/>
    <property type="molecule type" value="Genomic_DNA"/>
</dbReference>
<protein>
    <recommendedName>
        <fullName evidence="4">DUF2834 domain-containing protein</fullName>
    </recommendedName>
</protein>
<dbReference type="InterPro" id="IPR021362">
    <property type="entry name" value="DUF2834"/>
</dbReference>
<dbReference type="RefSeq" id="WP_069416124.1">
    <property type="nucleotide sequence ID" value="NZ_JACKUL010000010.1"/>
</dbReference>
<dbReference type="OrthoDB" id="4231743at2"/>
<dbReference type="STRING" id="1776.BHQ18_23830"/>
<comment type="caution">
    <text evidence="2">The sequence shown here is derived from an EMBL/GenBank/DDBJ whole genome shotgun (WGS) entry which is preliminary data.</text>
</comment>
<feature type="transmembrane region" description="Helical" evidence="1">
    <location>
        <begin position="88"/>
        <end position="108"/>
    </location>
</feature>
<keyword evidence="1" id="KW-0472">Membrane</keyword>
<proteinExistence type="predicted"/>
<keyword evidence="1" id="KW-0812">Transmembrane</keyword>
<evidence type="ECO:0008006" key="4">
    <source>
        <dbReference type="Google" id="ProtNLM"/>
    </source>
</evidence>
<keyword evidence="1" id="KW-1133">Transmembrane helix</keyword>
<evidence type="ECO:0000256" key="1">
    <source>
        <dbReference type="SAM" id="Phobius"/>
    </source>
</evidence>
<sequence length="147" mass="15916">MSEPEPLPTTTKLLCVAYAVIAVVALIATWSQNLTYAGRGADFATAFWEDTKTTAAARSITADIALFLLAAVILMVYEARKHGIRFVWVYVIASFFIAVSVTFPLFLLARELRIHRSAAPRIGAGDKVGLALVTVGVAAFTIWVDVL</sequence>
<feature type="transmembrane region" description="Helical" evidence="1">
    <location>
        <begin position="128"/>
        <end position="146"/>
    </location>
</feature>
<dbReference type="AlphaFoldDB" id="A0A1E3RCB9"/>
<accession>A0A1E3RCB9</accession>
<feature type="transmembrane region" description="Helical" evidence="1">
    <location>
        <begin position="55"/>
        <end position="76"/>
    </location>
</feature>
<dbReference type="Proteomes" id="UP000094053">
    <property type="component" value="Unassembled WGS sequence"/>
</dbReference>
<reference evidence="3" key="1">
    <citation type="submission" date="2016-09" db="EMBL/GenBank/DDBJ databases">
        <authorList>
            <person name="Greninger A.L."/>
            <person name="Jerome K.R."/>
            <person name="Mcnair B."/>
            <person name="Wallis C."/>
            <person name="Fang F."/>
        </authorList>
    </citation>
    <scope>NUCLEOTIDE SEQUENCE [LARGE SCALE GENOMIC DNA]</scope>
    <source>
        <strain evidence="3">M6</strain>
    </source>
</reference>
<dbReference type="Pfam" id="PF11196">
    <property type="entry name" value="DUF2834"/>
    <property type="match status" value="1"/>
</dbReference>
<evidence type="ECO:0000313" key="2">
    <source>
        <dbReference type="EMBL" id="ODQ87421.1"/>
    </source>
</evidence>
<name>A0A1E3RCB9_MYCFV</name>
<evidence type="ECO:0000313" key="3">
    <source>
        <dbReference type="Proteomes" id="UP000094053"/>
    </source>
</evidence>
<keyword evidence="3" id="KW-1185">Reference proteome</keyword>
<gene>
    <name evidence="2" type="ORF">BHQ18_23830</name>
</gene>
<feature type="transmembrane region" description="Helical" evidence="1">
    <location>
        <begin position="12"/>
        <end position="30"/>
    </location>
</feature>